<organism evidence="4 5">
    <name type="scientific">Panagrolaimus superbus</name>
    <dbReference type="NCBI Taxonomy" id="310955"/>
    <lineage>
        <taxon>Eukaryota</taxon>
        <taxon>Metazoa</taxon>
        <taxon>Ecdysozoa</taxon>
        <taxon>Nematoda</taxon>
        <taxon>Chromadorea</taxon>
        <taxon>Rhabditida</taxon>
        <taxon>Tylenchina</taxon>
        <taxon>Panagrolaimomorpha</taxon>
        <taxon>Panagrolaimoidea</taxon>
        <taxon>Panagrolaimidae</taxon>
        <taxon>Panagrolaimus</taxon>
    </lineage>
</organism>
<sequence length="194" mass="21277">MECPANSTYNSCISYCQPSCLLSQVTACATDGCVEGCLCNTGFVIDHKKSPFGCIKAEDCGKEDPVAVKCTGNFTYFEPTNSCYGVNENILQANWSAAETLCKSYKGNLASIENAEELKFLIGLTVSDKYYPWSGLYTNDGGKTWKWSDGSSASYISWAPGFPTLKESCVLIRKDGLIDYNCNSPQQYICKIKL</sequence>
<dbReference type="WBParaSite" id="PSU_v2.g7005.t1">
    <property type="protein sequence ID" value="PSU_v2.g7005.t1"/>
    <property type="gene ID" value="PSU_v2.g7005"/>
</dbReference>
<keyword evidence="1" id="KW-0646">Protease inhibitor</keyword>
<feature type="domain" description="C-type lectin" evidence="3">
    <location>
        <begin position="79"/>
        <end position="191"/>
    </location>
</feature>
<name>A0A914Z9T1_9BILA</name>
<dbReference type="Pfam" id="PF00059">
    <property type="entry name" value="Lectin_C"/>
    <property type="match status" value="1"/>
</dbReference>
<keyword evidence="4" id="KW-1185">Reference proteome</keyword>
<dbReference type="SUPFAM" id="SSF57567">
    <property type="entry name" value="Serine protease inhibitors"/>
    <property type="match status" value="1"/>
</dbReference>
<dbReference type="CDD" id="cd00037">
    <property type="entry name" value="CLECT"/>
    <property type="match status" value="1"/>
</dbReference>
<evidence type="ECO:0000259" key="3">
    <source>
        <dbReference type="PROSITE" id="PS50041"/>
    </source>
</evidence>
<evidence type="ECO:0000256" key="2">
    <source>
        <dbReference type="ARBA" id="ARBA00023157"/>
    </source>
</evidence>
<dbReference type="InterPro" id="IPR016187">
    <property type="entry name" value="CTDL_fold"/>
</dbReference>
<evidence type="ECO:0000256" key="1">
    <source>
        <dbReference type="ARBA" id="ARBA00022900"/>
    </source>
</evidence>
<reference evidence="5" key="1">
    <citation type="submission" date="2022-11" db="UniProtKB">
        <authorList>
            <consortium name="WormBaseParasite"/>
        </authorList>
    </citation>
    <scope>IDENTIFICATION</scope>
</reference>
<evidence type="ECO:0000313" key="4">
    <source>
        <dbReference type="Proteomes" id="UP000887577"/>
    </source>
</evidence>
<dbReference type="Gene3D" id="2.10.25.10">
    <property type="entry name" value="Laminin"/>
    <property type="match status" value="1"/>
</dbReference>
<dbReference type="AlphaFoldDB" id="A0A914Z9T1"/>
<dbReference type="GO" id="GO:0004867">
    <property type="term" value="F:serine-type endopeptidase inhibitor activity"/>
    <property type="evidence" value="ECO:0007669"/>
    <property type="project" value="UniProtKB-KW"/>
</dbReference>
<keyword evidence="1" id="KW-0722">Serine protease inhibitor</keyword>
<dbReference type="InterPro" id="IPR001304">
    <property type="entry name" value="C-type_lectin-like"/>
</dbReference>
<accession>A0A914Z9T1</accession>
<dbReference type="SUPFAM" id="SSF56436">
    <property type="entry name" value="C-type lectin-like"/>
    <property type="match status" value="1"/>
</dbReference>
<proteinExistence type="predicted"/>
<dbReference type="InterPro" id="IPR002919">
    <property type="entry name" value="TIL_dom"/>
</dbReference>
<dbReference type="SMART" id="SM00034">
    <property type="entry name" value="CLECT"/>
    <property type="match status" value="1"/>
</dbReference>
<dbReference type="PROSITE" id="PS00615">
    <property type="entry name" value="C_TYPE_LECTIN_1"/>
    <property type="match status" value="1"/>
</dbReference>
<dbReference type="Proteomes" id="UP000887577">
    <property type="component" value="Unplaced"/>
</dbReference>
<dbReference type="Pfam" id="PF01826">
    <property type="entry name" value="TIL"/>
    <property type="match status" value="1"/>
</dbReference>
<dbReference type="InterPro" id="IPR016186">
    <property type="entry name" value="C-type_lectin-like/link_sf"/>
</dbReference>
<protein>
    <submittedName>
        <fullName evidence="5">C-type lectin domain-containing protein</fullName>
    </submittedName>
</protein>
<keyword evidence="2" id="KW-1015">Disulfide bond</keyword>
<evidence type="ECO:0000313" key="5">
    <source>
        <dbReference type="WBParaSite" id="PSU_v2.g7005.t1"/>
    </source>
</evidence>
<dbReference type="PROSITE" id="PS50041">
    <property type="entry name" value="C_TYPE_LECTIN_2"/>
    <property type="match status" value="1"/>
</dbReference>
<dbReference type="InterPro" id="IPR050111">
    <property type="entry name" value="C-type_lectin/snaclec_domain"/>
</dbReference>
<dbReference type="InterPro" id="IPR018378">
    <property type="entry name" value="C-type_lectin_CS"/>
</dbReference>
<dbReference type="PANTHER" id="PTHR22803">
    <property type="entry name" value="MANNOSE, PHOSPHOLIPASE, LECTIN RECEPTOR RELATED"/>
    <property type="match status" value="1"/>
</dbReference>
<dbReference type="InterPro" id="IPR036084">
    <property type="entry name" value="Ser_inhib-like_sf"/>
</dbReference>
<dbReference type="Gene3D" id="3.10.100.10">
    <property type="entry name" value="Mannose-Binding Protein A, subunit A"/>
    <property type="match status" value="1"/>
</dbReference>
<dbReference type="CDD" id="cd19941">
    <property type="entry name" value="TIL"/>
    <property type="match status" value="1"/>
</dbReference>